<keyword evidence="2" id="KW-1185">Reference proteome</keyword>
<reference evidence="1" key="2">
    <citation type="submission" date="2025-08" db="UniProtKB">
        <authorList>
            <consortium name="Ensembl"/>
        </authorList>
    </citation>
    <scope>IDENTIFICATION</scope>
</reference>
<evidence type="ECO:0000313" key="1">
    <source>
        <dbReference type="Ensembl" id="ENSCJAP00000081371.1"/>
    </source>
</evidence>
<evidence type="ECO:0000313" key="2">
    <source>
        <dbReference type="Proteomes" id="UP000008225"/>
    </source>
</evidence>
<dbReference type="GeneTree" id="ENSGT01110000267624"/>
<dbReference type="Ensembl" id="ENSCJAT00000129308.1">
    <property type="protein sequence ID" value="ENSCJAP00000081371.1"/>
    <property type="gene ID" value="ENSCJAG00000086398.1"/>
</dbReference>
<name>A0A8I3VX76_CALJA</name>
<reference evidence="1 2" key="1">
    <citation type="submission" date="2009-03" db="EMBL/GenBank/DDBJ databases">
        <authorList>
            <person name="Warren W."/>
            <person name="Ye L."/>
            <person name="Minx P."/>
            <person name="Worley K."/>
            <person name="Gibbs R."/>
            <person name="Wilson R.K."/>
        </authorList>
    </citation>
    <scope>NUCLEOTIDE SEQUENCE [LARGE SCALE GENOMIC DNA]</scope>
</reference>
<sequence>MPDALTLQCQGQFSLNQYDRSGHALCSRSRGHSLVQTPYKKNLRPDAVAHARNPSTLGGRGGRIARSAVRDHPGQHGETPSLIKIHKLSWASRVIPAIQEAEAGESLDPGGGGCSEPRSRHCPPAGRKTVVLLRLLSEGALLYNEGVSKSPASFHFFHWPGIPDPGACLWVSSVWVGLSRVWVGLSSVWVGLSSGLGRPLFGVGRPLFGSGSASLRCGSASLRV</sequence>
<accession>A0A8I3VX76</accession>
<dbReference type="Proteomes" id="UP000008225">
    <property type="component" value="Chromosome 9"/>
</dbReference>
<protein>
    <submittedName>
        <fullName evidence="1">Uncharacterized protein</fullName>
    </submittedName>
</protein>
<proteinExistence type="predicted"/>
<organism evidence="1 2">
    <name type="scientific">Callithrix jacchus</name>
    <name type="common">White-tufted-ear marmoset</name>
    <name type="synonym">Simia Jacchus</name>
    <dbReference type="NCBI Taxonomy" id="9483"/>
    <lineage>
        <taxon>Eukaryota</taxon>
        <taxon>Metazoa</taxon>
        <taxon>Chordata</taxon>
        <taxon>Craniata</taxon>
        <taxon>Vertebrata</taxon>
        <taxon>Euteleostomi</taxon>
        <taxon>Mammalia</taxon>
        <taxon>Eutheria</taxon>
        <taxon>Euarchontoglires</taxon>
        <taxon>Primates</taxon>
        <taxon>Haplorrhini</taxon>
        <taxon>Platyrrhini</taxon>
        <taxon>Cebidae</taxon>
        <taxon>Callitrichinae</taxon>
        <taxon>Callithrix</taxon>
        <taxon>Callithrix</taxon>
    </lineage>
</organism>
<dbReference type="AlphaFoldDB" id="A0A8I3VX76"/>
<reference evidence="1" key="3">
    <citation type="submission" date="2025-09" db="UniProtKB">
        <authorList>
            <consortium name="Ensembl"/>
        </authorList>
    </citation>
    <scope>IDENTIFICATION</scope>
</reference>